<organism evidence="8 9">
    <name type="scientific">Desulfacinum infernum DSM 9756</name>
    <dbReference type="NCBI Taxonomy" id="1121391"/>
    <lineage>
        <taxon>Bacteria</taxon>
        <taxon>Pseudomonadati</taxon>
        <taxon>Thermodesulfobacteriota</taxon>
        <taxon>Syntrophobacteria</taxon>
        <taxon>Syntrophobacterales</taxon>
        <taxon>Syntrophobacteraceae</taxon>
        <taxon>Desulfacinum</taxon>
    </lineage>
</organism>
<dbReference type="AlphaFoldDB" id="A0A1M5HG73"/>
<dbReference type="OrthoDB" id="9775880at2"/>
<proteinExistence type="inferred from homology"/>
<dbReference type="InterPro" id="IPR044068">
    <property type="entry name" value="CB"/>
</dbReference>
<dbReference type="Gene3D" id="1.10.443.10">
    <property type="entry name" value="Intergrase catalytic core"/>
    <property type="match status" value="1"/>
</dbReference>
<evidence type="ECO:0000259" key="6">
    <source>
        <dbReference type="PROSITE" id="PS51898"/>
    </source>
</evidence>
<dbReference type="PROSITE" id="PS51900">
    <property type="entry name" value="CB"/>
    <property type="match status" value="1"/>
</dbReference>
<comment type="similarity">
    <text evidence="1">Belongs to the 'phage' integrase family.</text>
</comment>
<evidence type="ECO:0000313" key="9">
    <source>
        <dbReference type="Proteomes" id="UP000184076"/>
    </source>
</evidence>
<keyword evidence="3 5" id="KW-0238">DNA-binding</keyword>
<keyword evidence="9" id="KW-1185">Reference proteome</keyword>
<dbReference type="Proteomes" id="UP000184076">
    <property type="component" value="Unassembled WGS sequence"/>
</dbReference>
<accession>A0A1M5HG73</accession>
<dbReference type="PANTHER" id="PTHR30349:SF64">
    <property type="entry name" value="PROPHAGE INTEGRASE INTD-RELATED"/>
    <property type="match status" value="1"/>
</dbReference>
<dbReference type="STRING" id="1121391.SAMN02745206_03351"/>
<dbReference type="InterPro" id="IPR050090">
    <property type="entry name" value="Tyrosine_recombinase_XerCD"/>
</dbReference>
<dbReference type="SUPFAM" id="SSF56349">
    <property type="entry name" value="DNA breaking-rejoining enzymes"/>
    <property type="match status" value="1"/>
</dbReference>
<feature type="domain" description="Tyr recombinase" evidence="6">
    <location>
        <begin position="172"/>
        <end position="368"/>
    </location>
</feature>
<gene>
    <name evidence="8" type="ORF">SAMN02745206_03351</name>
</gene>
<keyword evidence="2" id="KW-0229">DNA integration</keyword>
<dbReference type="InterPro" id="IPR004107">
    <property type="entry name" value="Integrase_SAM-like_N"/>
</dbReference>
<name>A0A1M5HG73_9BACT</name>
<keyword evidence="4" id="KW-0233">DNA recombination</keyword>
<evidence type="ECO:0000259" key="7">
    <source>
        <dbReference type="PROSITE" id="PS51900"/>
    </source>
</evidence>
<dbReference type="EMBL" id="FQVB01000045">
    <property type="protein sequence ID" value="SHG14969.1"/>
    <property type="molecule type" value="Genomic_DNA"/>
</dbReference>
<evidence type="ECO:0000313" key="8">
    <source>
        <dbReference type="EMBL" id="SHG14969.1"/>
    </source>
</evidence>
<dbReference type="CDD" id="cd01189">
    <property type="entry name" value="INT_ICEBs1_C_like"/>
    <property type="match status" value="1"/>
</dbReference>
<evidence type="ECO:0000256" key="5">
    <source>
        <dbReference type="PROSITE-ProRule" id="PRU01248"/>
    </source>
</evidence>
<dbReference type="InterPro" id="IPR002104">
    <property type="entry name" value="Integrase_catalytic"/>
</dbReference>
<evidence type="ECO:0000256" key="1">
    <source>
        <dbReference type="ARBA" id="ARBA00008857"/>
    </source>
</evidence>
<dbReference type="InterPro" id="IPR013762">
    <property type="entry name" value="Integrase-like_cat_sf"/>
</dbReference>
<dbReference type="Gene3D" id="1.10.150.130">
    <property type="match status" value="1"/>
</dbReference>
<sequence length="396" mass="45838">MGVKVRERPKGSGVWWIFIDHQGTRKAKRVGKDRKLALEVAKKIEARMFLAAEKPDSSKEECPTFKMYAAMWLSTYASYSLKSSTRKVYKCNLKKHIIPAIGTKRIDEITTKDINAFIYKKFKEGLRSQTIKNLRNCISAILRAAKEADGFIDTNPAKGVRIPVPENEKSRRQPDPFTRHDWVVFESTVKEHFPEHYPLVVTGFRTGMRIGELLALQWGDIDFRNRIIRVQRNLVGGKVTTPKSKAGFRDIRMTTYLAKVLTELKARRKQQTLEKGWKQVPPWVFVNERGNPLWTDNFRSRIWNRAIEKSGLRHRTPHDMRHTYATLRLSKGDPLAEVAKEMGHSSAEVTFKTYYKWLPKESLSDIDELDRVAKDHTQPSATYTQPHVNVNCWKVV</sequence>
<reference evidence="9" key="1">
    <citation type="submission" date="2016-11" db="EMBL/GenBank/DDBJ databases">
        <authorList>
            <person name="Varghese N."/>
            <person name="Submissions S."/>
        </authorList>
    </citation>
    <scope>NUCLEOTIDE SEQUENCE [LARGE SCALE GENOMIC DNA]</scope>
    <source>
        <strain evidence="9">DSM 9756</strain>
    </source>
</reference>
<evidence type="ECO:0000256" key="4">
    <source>
        <dbReference type="ARBA" id="ARBA00023172"/>
    </source>
</evidence>
<protein>
    <submittedName>
        <fullName evidence="8">Integrase</fullName>
    </submittedName>
</protein>
<dbReference type="Pfam" id="PF14659">
    <property type="entry name" value="Phage_int_SAM_3"/>
    <property type="match status" value="1"/>
</dbReference>
<dbReference type="PANTHER" id="PTHR30349">
    <property type="entry name" value="PHAGE INTEGRASE-RELATED"/>
    <property type="match status" value="1"/>
</dbReference>
<dbReference type="Pfam" id="PF00589">
    <property type="entry name" value="Phage_integrase"/>
    <property type="match status" value="1"/>
</dbReference>
<dbReference type="PROSITE" id="PS51898">
    <property type="entry name" value="TYR_RECOMBINASE"/>
    <property type="match status" value="1"/>
</dbReference>
<dbReference type="InterPro" id="IPR011010">
    <property type="entry name" value="DNA_brk_join_enz"/>
</dbReference>
<feature type="domain" description="Core-binding (CB)" evidence="7">
    <location>
        <begin position="63"/>
        <end position="146"/>
    </location>
</feature>
<dbReference type="GO" id="GO:0006310">
    <property type="term" value="P:DNA recombination"/>
    <property type="evidence" value="ECO:0007669"/>
    <property type="project" value="UniProtKB-KW"/>
</dbReference>
<dbReference type="RefSeq" id="WP_073041550.1">
    <property type="nucleotide sequence ID" value="NZ_FQVB01000045.1"/>
</dbReference>
<dbReference type="InterPro" id="IPR010998">
    <property type="entry name" value="Integrase_recombinase_N"/>
</dbReference>
<dbReference type="GO" id="GO:0015074">
    <property type="term" value="P:DNA integration"/>
    <property type="evidence" value="ECO:0007669"/>
    <property type="project" value="UniProtKB-KW"/>
</dbReference>
<evidence type="ECO:0000256" key="2">
    <source>
        <dbReference type="ARBA" id="ARBA00022908"/>
    </source>
</evidence>
<evidence type="ECO:0000256" key="3">
    <source>
        <dbReference type="ARBA" id="ARBA00023125"/>
    </source>
</evidence>
<dbReference type="GO" id="GO:0003677">
    <property type="term" value="F:DNA binding"/>
    <property type="evidence" value="ECO:0007669"/>
    <property type="project" value="UniProtKB-UniRule"/>
</dbReference>